<name>A0A1Q9A537_9HYPH</name>
<dbReference type="Proteomes" id="UP000544107">
    <property type="component" value="Unassembled WGS sequence"/>
</dbReference>
<dbReference type="EMBL" id="MKIN01000022">
    <property type="protein sequence ID" value="OLP49686.1"/>
    <property type="molecule type" value="Genomic_DNA"/>
</dbReference>
<organism evidence="8 9">
    <name type="scientific">Allorhizobium taibaishanense</name>
    <dbReference type="NCBI Taxonomy" id="887144"/>
    <lineage>
        <taxon>Bacteria</taxon>
        <taxon>Pseudomonadati</taxon>
        <taxon>Pseudomonadota</taxon>
        <taxon>Alphaproteobacteria</taxon>
        <taxon>Hyphomicrobiales</taxon>
        <taxon>Rhizobiaceae</taxon>
        <taxon>Rhizobium/Agrobacterium group</taxon>
        <taxon>Allorhizobium</taxon>
    </lineage>
</organism>
<keyword evidence="1" id="KW-0805">Transcription regulation</keyword>
<dbReference type="Pfam" id="PF14246">
    <property type="entry name" value="TetR_C_7"/>
    <property type="match status" value="1"/>
</dbReference>
<dbReference type="RefSeq" id="WP_075615472.1">
    <property type="nucleotide sequence ID" value="NZ_JACIED010000001.1"/>
</dbReference>
<dbReference type="PROSITE" id="PS01081">
    <property type="entry name" value="HTH_TETR_1"/>
    <property type="match status" value="1"/>
</dbReference>
<dbReference type="InterPro" id="IPR009057">
    <property type="entry name" value="Homeodomain-like_sf"/>
</dbReference>
<sequence>MTANDSEKPLDDKAVPGASGRFAAGEDPAKRDQILEGAKRAFMKHGFDASSMNDVTREAGVSKGTIYVYFQNKEDLFAALINTQKQKFAAVLRDILAEDADLRTVLRNYASAFSNYILTSEMMPAMRMLLAVRDRMPVLCQSFLRSGPENARGVLESFLEERVKAGDLDIRDIELAARQFIELATGAFFKRRLFGELEEAPPQSEVDYVVESALDIFMLAYGRKTAADCGTSAET</sequence>
<dbReference type="InterPro" id="IPR050109">
    <property type="entry name" value="HTH-type_TetR-like_transc_reg"/>
</dbReference>
<dbReference type="Gene3D" id="1.10.357.10">
    <property type="entry name" value="Tetracycline Repressor, domain 2"/>
    <property type="match status" value="1"/>
</dbReference>
<feature type="DNA-binding region" description="H-T-H motif" evidence="4">
    <location>
        <begin position="51"/>
        <end position="70"/>
    </location>
</feature>
<evidence type="ECO:0000256" key="2">
    <source>
        <dbReference type="ARBA" id="ARBA00023125"/>
    </source>
</evidence>
<accession>A0A1Q9A537</accession>
<dbReference type="EMBL" id="JACIED010000001">
    <property type="protein sequence ID" value="MBB4006794.1"/>
    <property type="molecule type" value="Genomic_DNA"/>
</dbReference>
<feature type="compositionally biased region" description="Basic and acidic residues" evidence="5">
    <location>
        <begin position="1"/>
        <end position="14"/>
    </location>
</feature>
<dbReference type="Gene3D" id="1.10.10.60">
    <property type="entry name" value="Homeodomain-like"/>
    <property type="match status" value="1"/>
</dbReference>
<evidence type="ECO:0000259" key="6">
    <source>
        <dbReference type="PROSITE" id="PS50977"/>
    </source>
</evidence>
<evidence type="ECO:0000313" key="9">
    <source>
        <dbReference type="Proteomes" id="UP000185598"/>
    </source>
</evidence>
<evidence type="ECO:0000313" key="7">
    <source>
        <dbReference type="EMBL" id="MBB4006794.1"/>
    </source>
</evidence>
<dbReference type="Proteomes" id="UP000185598">
    <property type="component" value="Unassembled WGS sequence"/>
</dbReference>
<reference evidence="8 9" key="1">
    <citation type="submission" date="2016-09" db="EMBL/GenBank/DDBJ databases">
        <title>Rhizobium oryziradicis sp. nov., isolated from the root of rice.</title>
        <authorList>
            <person name="Zhao J."/>
            <person name="Zhang X."/>
        </authorList>
    </citation>
    <scope>NUCLEOTIDE SEQUENCE [LARGE SCALE GENOMIC DNA]</scope>
    <source>
        <strain evidence="8 9">14971</strain>
    </source>
</reference>
<evidence type="ECO:0000256" key="1">
    <source>
        <dbReference type="ARBA" id="ARBA00023015"/>
    </source>
</evidence>
<dbReference type="PRINTS" id="PR00455">
    <property type="entry name" value="HTHTETR"/>
</dbReference>
<dbReference type="GO" id="GO:0000976">
    <property type="term" value="F:transcription cis-regulatory region binding"/>
    <property type="evidence" value="ECO:0007669"/>
    <property type="project" value="TreeGrafter"/>
</dbReference>
<dbReference type="InterPro" id="IPR036271">
    <property type="entry name" value="Tet_transcr_reg_TetR-rel_C_sf"/>
</dbReference>
<dbReference type="FunFam" id="1.10.10.60:FF:000141">
    <property type="entry name" value="TetR family transcriptional regulator"/>
    <property type="match status" value="1"/>
</dbReference>
<dbReference type="InterPro" id="IPR039536">
    <property type="entry name" value="TetR_C_Proteobacteria"/>
</dbReference>
<evidence type="ECO:0000256" key="4">
    <source>
        <dbReference type="PROSITE-ProRule" id="PRU00335"/>
    </source>
</evidence>
<gene>
    <name evidence="8" type="ORF">BJF91_22040</name>
    <name evidence="7" type="ORF">GGQ71_001030</name>
</gene>
<dbReference type="STRING" id="887144.BJF91_22040"/>
<dbReference type="SUPFAM" id="SSF48498">
    <property type="entry name" value="Tetracyclin repressor-like, C-terminal domain"/>
    <property type="match status" value="1"/>
</dbReference>
<evidence type="ECO:0000313" key="10">
    <source>
        <dbReference type="Proteomes" id="UP000544107"/>
    </source>
</evidence>
<dbReference type="SUPFAM" id="SSF46689">
    <property type="entry name" value="Homeodomain-like"/>
    <property type="match status" value="1"/>
</dbReference>
<dbReference type="InterPro" id="IPR001647">
    <property type="entry name" value="HTH_TetR"/>
</dbReference>
<evidence type="ECO:0000313" key="8">
    <source>
        <dbReference type="EMBL" id="OLP49686.1"/>
    </source>
</evidence>
<protein>
    <submittedName>
        <fullName evidence="7">AcrR family transcriptional regulator</fullName>
    </submittedName>
    <submittedName>
        <fullName evidence="8">TetR family transcriptional regulator</fullName>
    </submittedName>
</protein>
<dbReference type="PANTHER" id="PTHR30055">
    <property type="entry name" value="HTH-TYPE TRANSCRIPTIONAL REGULATOR RUTR"/>
    <property type="match status" value="1"/>
</dbReference>
<feature type="domain" description="HTH tetR-type" evidence="6">
    <location>
        <begin position="28"/>
        <end position="88"/>
    </location>
</feature>
<comment type="caution">
    <text evidence="8">The sequence shown here is derived from an EMBL/GenBank/DDBJ whole genome shotgun (WGS) entry which is preliminary data.</text>
</comment>
<dbReference type="PANTHER" id="PTHR30055:SF146">
    <property type="entry name" value="HTH-TYPE TRANSCRIPTIONAL DUAL REGULATOR CECR"/>
    <property type="match status" value="1"/>
</dbReference>
<evidence type="ECO:0000256" key="3">
    <source>
        <dbReference type="ARBA" id="ARBA00023163"/>
    </source>
</evidence>
<dbReference type="AlphaFoldDB" id="A0A1Q9A537"/>
<dbReference type="PROSITE" id="PS50977">
    <property type="entry name" value="HTH_TETR_2"/>
    <property type="match status" value="1"/>
</dbReference>
<keyword evidence="3" id="KW-0804">Transcription</keyword>
<reference evidence="7 10" key="2">
    <citation type="submission" date="2020-08" db="EMBL/GenBank/DDBJ databases">
        <title>Genomic Encyclopedia of Type Strains, Phase IV (KMG-IV): sequencing the most valuable type-strain genomes for metagenomic binning, comparative biology and taxonomic classification.</title>
        <authorList>
            <person name="Goeker M."/>
        </authorList>
    </citation>
    <scope>NUCLEOTIDE SEQUENCE [LARGE SCALE GENOMIC DNA]</scope>
    <source>
        <strain evidence="7 10">DSM 100021</strain>
    </source>
</reference>
<dbReference type="Pfam" id="PF00440">
    <property type="entry name" value="TetR_N"/>
    <property type="match status" value="1"/>
</dbReference>
<feature type="region of interest" description="Disordered" evidence="5">
    <location>
        <begin position="1"/>
        <end position="29"/>
    </location>
</feature>
<keyword evidence="9" id="KW-1185">Reference proteome</keyword>
<proteinExistence type="predicted"/>
<keyword evidence="2 4" id="KW-0238">DNA-binding</keyword>
<dbReference type="InterPro" id="IPR023772">
    <property type="entry name" value="DNA-bd_HTH_TetR-type_CS"/>
</dbReference>
<dbReference type="GO" id="GO:0003700">
    <property type="term" value="F:DNA-binding transcription factor activity"/>
    <property type="evidence" value="ECO:0007669"/>
    <property type="project" value="TreeGrafter"/>
</dbReference>
<evidence type="ECO:0000256" key="5">
    <source>
        <dbReference type="SAM" id="MobiDB-lite"/>
    </source>
</evidence>